<proteinExistence type="predicted"/>
<evidence type="ECO:0000256" key="3">
    <source>
        <dbReference type="ARBA" id="ARBA00022692"/>
    </source>
</evidence>
<evidence type="ECO:0000256" key="4">
    <source>
        <dbReference type="ARBA" id="ARBA00022989"/>
    </source>
</evidence>
<keyword evidence="8" id="KW-1185">Reference proteome</keyword>
<keyword evidence="3 6" id="KW-0812">Transmembrane</keyword>
<keyword evidence="2" id="KW-1003">Cell membrane</keyword>
<reference evidence="7 8" key="1">
    <citation type="submission" date="2023-06" db="EMBL/GenBank/DDBJ databases">
        <title>Cellulomonas sp. MW4 Whole genome sequence.</title>
        <authorList>
            <person name="Park S."/>
        </authorList>
    </citation>
    <scope>NUCLEOTIDE SEQUENCE [LARGE SCALE GENOMIC DNA]</scope>
    <source>
        <strain evidence="7 8">MW4</strain>
    </source>
</reference>
<protein>
    <submittedName>
        <fullName evidence="7">Lysylphosphatidylglycerol synthase domain-containing protein</fullName>
    </submittedName>
</protein>
<comment type="subcellular location">
    <subcellularLocation>
        <location evidence="1">Cell membrane</location>
        <topology evidence="1">Multi-pass membrane protein</topology>
    </subcellularLocation>
</comment>
<comment type="caution">
    <text evidence="7">The sequence shown here is derived from an EMBL/GenBank/DDBJ whole genome shotgun (WGS) entry which is preliminary data.</text>
</comment>
<evidence type="ECO:0000256" key="1">
    <source>
        <dbReference type="ARBA" id="ARBA00004651"/>
    </source>
</evidence>
<sequence>MTSPATVPVPAPEPVPLRRRLLRAAGWLAVVAFAWWAVTRLAGAVDWDEVAAALRRLSWWALVPMVVLLLVRQTLNAAPMALYVPGLGLWHATQNDLSAHVVATFAPPPADLVLRVAQFRSWDVDPVRAMTGMTLNMATYYGVRVGAPVLGLAFLAADGIERRQWLFAGLCALATAALGVAVALILRGDAFAAAVGRAAGRAGRLVRRGVDPEAWAARVVQVRQTAAGDLRRGILRAVLALVVMLLVDASILLVALRAVGVGEATLPTLDVLGAFLLAYPLTILPMAGLGVVDALLVGGWTVAAGTEHEGAIVAATLAWRVVTIGGTLLLGTLALVAWRWRARRRPPADGTSYLQGVSG</sequence>
<gene>
    <name evidence="7" type="ORF">QRT04_04330</name>
</gene>
<feature type="transmembrane region" description="Helical" evidence="6">
    <location>
        <begin position="138"/>
        <end position="157"/>
    </location>
</feature>
<feature type="transmembrane region" description="Helical" evidence="6">
    <location>
        <begin position="164"/>
        <end position="186"/>
    </location>
</feature>
<accession>A0ABT7SD82</accession>
<dbReference type="Pfam" id="PF03706">
    <property type="entry name" value="LPG_synthase_TM"/>
    <property type="match status" value="1"/>
</dbReference>
<name>A0ABT7SD82_9CELL</name>
<evidence type="ECO:0000256" key="5">
    <source>
        <dbReference type="ARBA" id="ARBA00023136"/>
    </source>
</evidence>
<organism evidence="7 8">
    <name type="scientific">Cellulomonas alba</name>
    <dbReference type="NCBI Taxonomy" id="3053467"/>
    <lineage>
        <taxon>Bacteria</taxon>
        <taxon>Bacillati</taxon>
        <taxon>Actinomycetota</taxon>
        <taxon>Actinomycetes</taxon>
        <taxon>Micrococcales</taxon>
        <taxon>Cellulomonadaceae</taxon>
        <taxon>Cellulomonas</taxon>
    </lineage>
</organism>
<keyword evidence="4 6" id="KW-1133">Transmembrane helix</keyword>
<dbReference type="RefSeq" id="WP_289453768.1">
    <property type="nucleotide sequence ID" value="NZ_JAUCGQ010000001.1"/>
</dbReference>
<feature type="transmembrane region" description="Helical" evidence="6">
    <location>
        <begin position="24"/>
        <end position="45"/>
    </location>
</feature>
<evidence type="ECO:0000256" key="6">
    <source>
        <dbReference type="SAM" id="Phobius"/>
    </source>
</evidence>
<dbReference type="InterPro" id="IPR022791">
    <property type="entry name" value="L-PG_synthase/AglD"/>
</dbReference>
<dbReference type="EMBL" id="JAUCGQ010000001">
    <property type="protein sequence ID" value="MDM7854151.1"/>
    <property type="molecule type" value="Genomic_DNA"/>
</dbReference>
<feature type="transmembrane region" description="Helical" evidence="6">
    <location>
        <begin position="234"/>
        <end position="259"/>
    </location>
</feature>
<evidence type="ECO:0000313" key="8">
    <source>
        <dbReference type="Proteomes" id="UP001529338"/>
    </source>
</evidence>
<evidence type="ECO:0000313" key="7">
    <source>
        <dbReference type="EMBL" id="MDM7854151.1"/>
    </source>
</evidence>
<keyword evidence="5 6" id="KW-0472">Membrane</keyword>
<dbReference type="Proteomes" id="UP001529338">
    <property type="component" value="Unassembled WGS sequence"/>
</dbReference>
<evidence type="ECO:0000256" key="2">
    <source>
        <dbReference type="ARBA" id="ARBA00022475"/>
    </source>
</evidence>
<feature type="transmembrane region" description="Helical" evidence="6">
    <location>
        <begin position="271"/>
        <end position="297"/>
    </location>
</feature>
<feature type="transmembrane region" description="Helical" evidence="6">
    <location>
        <begin position="317"/>
        <end position="338"/>
    </location>
</feature>
<feature type="transmembrane region" description="Helical" evidence="6">
    <location>
        <begin position="57"/>
        <end position="75"/>
    </location>
</feature>